<comment type="subcellular location">
    <subcellularLocation>
        <location evidence="1">Cell inner membrane</location>
        <topology evidence="1">Multi-pass membrane protein</topology>
    </subcellularLocation>
</comment>
<keyword evidence="19" id="KW-1185">Reference proteome</keyword>
<evidence type="ECO:0000256" key="13">
    <source>
        <dbReference type="SAM" id="MobiDB-lite"/>
    </source>
</evidence>
<evidence type="ECO:0000313" key="17">
    <source>
        <dbReference type="EMBL" id="CAK9039490.1"/>
    </source>
</evidence>
<feature type="domain" description="Motility protein A N-terminal" evidence="16">
    <location>
        <begin position="235"/>
        <end position="324"/>
    </location>
</feature>
<keyword evidence="9" id="KW-0375">Hydrogen ion transport</keyword>
<feature type="transmembrane region" description="Helical" evidence="14">
    <location>
        <begin position="30"/>
        <end position="53"/>
    </location>
</feature>
<keyword evidence="8" id="KW-0283">Flagellar rotation</keyword>
<dbReference type="Pfam" id="PF01618">
    <property type="entry name" value="MotA_ExbB"/>
    <property type="match status" value="1"/>
</dbReference>
<dbReference type="NCBIfam" id="TIGR03818">
    <property type="entry name" value="MotA1"/>
    <property type="match status" value="1"/>
</dbReference>
<name>A0ABP0LK13_9DINO</name>
<evidence type="ECO:0000313" key="19">
    <source>
        <dbReference type="Proteomes" id="UP001642464"/>
    </source>
</evidence>
<proteinExistence type="inferred from homology"/>
<keyword evidence="3" id="KW-0813">Transport</keyword>
<dbReference type="PANTHER" id="PTHR30433">
    <property type="entry name" value="CHEMOTAXIS PROTEIN MOTA"/>
    <property type="match status" value="1"/>
</dbReference>
<dbReference type="EMBL" id="CAXAMM010017779">
    <property type="protein sequence ID" value="CAK9042015.1"/>
    <property type="molecule type" value="Genomic_DNA"/>
</dbReference>
<evidence type="ECO:0000256" key="12">
    <source>
        <dbReference type="ARBA" id="ARBA00023136"/>
    </source>
</evidence>
<dbReference type="SUPFAM" id="SSF158791">
    <property type="entry name" value="MgtE N-terminal domain-like"/>
    <property type="match status" value="1"/>
</dbReference>
<feature type="transmembrane region" description="Helical" evidence="14">
    <location>
        <begin position="267"/>
        <end position="287"/>
    </location>
</feature>
<feature type="region of interest" description="Disordered" evidence="13">
    <location>
        <begin position="64"/>
        <end position="100"/>
    </location>
</feature>
<evidence type="ECO:0000256" key="8">
    <source>
        <dbReference type="ARBA" id="ARBA00022779"/>
    </source>
</evidence>
<reference evidence="17 19" key="1">
    <citation type="submission" date="2024-02" db="EMBL/GenBank/DDBJ databases">
        <authorList>
            <person name="Chen Y."/>
            <person name="Shah S."/>
            <person name="Dougan E. K."/>
            <person name="Thang M."/>
            <person name="Chan C."/>
        </authorList>
    </citation>
    <scope>NUCLEOTIDE SEQUENCE [LARGE SCALE GENOMIC DNA]</scope>
</reference>
<comment type="similarity">
    <text evidence="2">Belongs to the MotA family.</text>
</comment>
<evidence type="ECO:0000313" key="18">
    <source>
        <dbReference type="EMBL" id="CAK9042015.1"/>
    </source>
</evidence>
<evidence type="ECO:0000256" key="11">
    <source>
        <dbReference type="ARBA" id="ARBA00023065"/>
    </source>
</evidence>
<dbReference type="Proteomes" id="UP001642464">
    <property type="component" value="Unassembled WGS sequence"/>
</dbReference>
<feature type="region of interest" description="Disordered" evidence="13">
    <location>
        <begin position="623"/>
        <end position="646"/>
    </location>
</feature>
<dbReference type="EMBL" id="CAXAMM010016668">
    <property type="protein sequence ID" value="CAK9039490.1"/>
    <property type="molecule type" value="Genomic_DNA"/>
</dbReference>
<evidence type="ECO:0000256" key="2">
    <source>
        <dbReference type="ARBA" id="ARBA00008038"/>
    </source>
</evidence>
<evidence type="ECO:0000256" key="3">
    <source>
        <dbReference type="ARBA" id="ARBA00022448"/>
    </source>
</evidence>
<sequence length="1249" mass="134853">MTVSILNLWRTMTKPKQHNATRAPLAVNPLMIIGLVFAASFAGRAIGIANAALNRPEAEEAIKTPEADIAPPTQLIPSDASPAPEKTDAEHTAKSGMQTENLKEVQSVSSAHKAAQYNDLMAAIRERSQMLDDKSIQIEDRIRTLEILEARIEEKLTVLKQSNAELSKLVAYANEASQEDISMLARMYEQMKPARAGEIFDKMNPTFAAGFLTEMSSENAALILTNMSVKSMGAILGIVITLAMVFGGYVIAGGKFSIILHSLPYEMMIIGGAAVGAFVVGNSFGVIKHTLGDIGKVFAGPRWKKSDYQDLLCLMFSLVRIAKESPVEIEQHIENPDESSLFNQYPRIAKDGAAMEMICDTIRSMIMNFDNPHQVEEMLEKQIEGLHHDSMHGAHALQKMSDGLPALGIVAAVLGVIKTMASIDKPPEVLGQMIGGALVGTFLGVFLAYGIVGPFSDKVKAIHEEEQQFYALIRESLVASLNKHTPQICVEVARRSAPKKMRPSFNDMEEALREIQKAAITLSAGEHGGYSRISFPGGGANIVVKQDGRTVRLQNISTVSNFDFTNINDRQKAYRIRQAKKVSHNGKNAIELTLNCDCSVKSMMLGNGKFVLDVRDALASKTAAKTENRDEKVQRAAKRVGKPPSQEDMLSIEQAHNQMVALLKQAANEGLITIKEDDSAVKKQERTDAHASPKPKATLQEPAPEIKQAEKVEIPPAPAPTQITPAAVNPTRVAACLPDAQFNIDGEDFDADPLIAIAELQASLEGDGAEADQATTRKLVHGYLAIGFGEEATALLADIGLDNGPEAAMARVIADRDNADHRFLFGAENCRGAHALWQAAASDPADALSYYKNAGQAIETLPRRLRKMIATRLAMKLVSVDAFAEAEQLYQMAVADTENPGADLEYVRARLDQATEDSDDARDALLEIASSNSAASGDALLALADTYAKREAEPHDGFTEDIGALAKLGGSTRATLAEADAWAKLGNVDAALFLLHSVAQKSGPDLQSARRSAQNIFDDAFVHGDEKVRADALDAFLKHKSWFAPNQNATDITVVSADASQNFGLPNLAFSLLNSVKNKYDAEFLKTKAAAALAAGYVQEAIAIAAPHTTDPAFGEIVVKANLNDGQYNAALAAANALADDNAKAIWTSRAAWMARSWSSATDGFRALDPNFLNERTALQFALTAYKTRSTDMPAAVDAVLTQNNETLATGVRSLFSEPPKGSALQRSRQHVENADHEIQMIQEILSDG</sequence>
<gene>
    <name evidence="17" type="ORF">SCF082_LOCUS23110</name>
    <name evidence="18" type="ORF">SCF082_LOCUS24216</name>
</gene>
<protein>
    <submittedName>
        <fullName evidence="17">Motility protein A (Chemotaxis protein MotA)</fullName>
    </submittedName>
</protein>
<dbReference type="PROSITE" id="PS01307">
    <property type="entry name" value="MOTA"/>
    <property type="match status" value="1"/>
</dbReference>
<dbReference type="PANTHER" id="PTHR30433:SF4">
    <property type="entry name" value="MOTILITY PROTEIN A"/>
    <property type="match status" value="1"/>
</dbReference>
<feature type="domain" description="MotA/TolQ/ExbB proton channel" evidence="15">
    <location>
        <begin position="365"/>
        <end position="468"/>
    </location>
</feature>
<evidence type="ECO:0000256" key="7">
    <source>
        <dbReference type="ARBA" id="ARBA00022692"/>
    </source>
</evidence>
<evidence type="ECO:0000256" key="9">
    <source>
        <dbReference type="ARBA" id="ARBA00022781"/>
    </source>
</evidence>
<dbReference type="InterPro" id="IPR047055">
    <property type="entry name" value="MotA-like"/>
</dbReference>
<accession>A0ABP0LK13</accession>
<evidence type="ECO:0000256" key="14">
    <source>
        <dbReference type="SAM" id="Phobius"/>
    </source>
</evidence>
<keyword evidence="7 14" id="KW-0812">Transmembrane</keyword>
<feature type="transmembrane region" description="Helical" evidence="14">
    <location>
        <begin position="232"/>
        <end position="252"/>
    </location>
</feature>
<feature type="region of interest" description="Disordered" evidence="13">
    <location>
        <begin position="678"/>
        <end position="702"/>
    </location>
</feature>
<keyword evidence="5" id="KW-0145">Chemotaxis</keyword>
<evidence type="ECO:0000256" key="6">
    <source>
        <dbReference type="ARBA" id="ARBA00022519"/>
    </source>
</evidence>
<feature type="compositionally biased region" description="Basic and acidic residues" evidence="13">
    <location>
        <begin position="678"/>
        <end position="691"/>
    </location>
</feature>
<dbReference type="InterPro" id="IPR000540">
    <property type="entry name" value="Flag_MotA_CS"/>
</dbReference>
<keyword evidence="11" id="KW-0406">Ion transport</keyword>
<dbReference type="InterPro" id="IPR002898">
    <property type="entry name" value="MotA_ExbB_proton_chnl"/>
</dbReference>
<evidence type="ECO:0000256" key="4">
    <source>
        <dbReference type="ARBA" id="ARBA00022475"/>
    </source>
</evidence>
<keyword evidence="10 14" id="KW-1133">Transmembrane helix</keyword>
<dbReference type="InterPro" id="IPR022522">
    <property type="entry name" value="Flagellar_motor_stator_MotA"/>
</dbReference>
<dbReference type="Pfam" id="PF20560">
    <property type="entry name" value="MotA_N"/>
    <property type="match status" value="1"/>
</dbReference>
<keyword evidence="6" id="KW-0997">Cell inner membrane</keyword>
<feature type="compositionally biased region" description="Basic and acidic residues" evidence="13">
    <location>
        <begin position="623"/>
        <end position="634"/>
    </location>
</feature>
<dbReference type="InterPro" id="IPR046786">
    <property type="entry name" value="MotA_N"/>
</dbReference>
<feature type="transmembrane region" description="Helical" evidence="14">
    <location>
        <begin position="429"/>
        <end position="452"/>
    </location>
</feature>
<evidence type="ECO:0000259" key="16">
    <source>
        <dbReference type="Pfam" id="PF20560"/>
    </source>
</evidence>
<comment type="caution">
    <text evidence="17">The sequence shown here is derived from an EMBL/GenBank/DDBJ whole genome shotgun (WGS) entry which is preliminary data.</text>
</comment>
<evidence type="ECO:0000256" key="10">
    <source>
        <dbReference type="ARBA" id="ARBA00022989"/>
    </source>
</evidence>
<evidence type="ECO:0000256" key="5">
    <source>
        <dbReference type="ARBA" id="ARBA00022500"/>
    </source>
</evidence>
<evidence type="ECO:0000259" key="15">
    <source>
        <dbReference type="Pfam" id="PF01618"/>
    </source>
</evidence>
<organism evidence="17 19">
    <name type="scientific">Durusdinium trenchii</name>
    <dbReference type="NCBI Taxonomy" id="1381693"/>
    <lineage>
        <taxon>Eukaryota</taxon>
        <taxon>Sar</taxon>
        <taxon>Alveolata</taxon>
        <taxon>Dinophyceae</taxon>
        <taxon>Suessiales</taxon>
        <taxon>Symbiodiniaceae</taxon>
        <taxon>Durusdinium</taxon>
    </lineage>
</organism>
<evidence type="ECO:0000256" key="1">
    <source>
        <dbReference type="ARBA" id="ARBA00004429"/>
    </source>
</evidence>
<keyword evidence="12 14" id="KW-0472">Membrane</keyword>
<keyword evidence="4" id="KW-1003">Cell membrane</keyword>